<accession>A0AAE0YLS2</accession>
<evidence type="ECO:0000313" key="2">
    <source>
        <dbReference type="Proteomes" id="UP001283361"/>
    </source>
</evidence>
<dbReference type="AlphaFoldDB" id="A0AAE0YLS2"/>
<gene>
    <name evidence="1" type="ORF">RRG08_043434</name>
</gene>
<sequence length="86" mass="9398">MDSKQSVLKAIAISATRQHNIHRVLSSHHKSSPLISSSTVANDPSLPHHTYCLMTPVAAIKTIRIDAPQIRNHFGVLEAKHASNGR</sequence>
<comment type="caution">
    <text evidence="1">The sequence shown here is derived from an EMBL/GenBank/DDBJ whole genome shotgun (WGS) entry which is preliminary data.</text>
</comment>
<reference evidence="1" key="1">
    <citation type="journal article" date="2023" name="G3 (Bethesda)">
        <title>A reference genome for the long-term kleptoplast-retaining sea slug Elysia crispata morphotype clarki.</title>
        <authorList>
            <person name="Eastman K.E."/>
            <person name="Pendleton A.L."/>
            <person name="Shaikh M.A."/>
            <person name="Suttiyut T."/>
            <person name="Ogas R."/>
            <person name="Tomko P."/>
            <person name="Gavelis G."/>
            <person name="Widhalm J.R."/>
            <person name="Wisecaver J.H."/>
        </authorList>
    </citation>
    <scope>NUCLEOTIDE SEQUENCE</scope>
    <source>
        <strain evidence="1">ECLA1</strain>
    </source>
</reference>
<organism evidence="1 2">
    <name type="scientific">Elysia crispata</name>
    <name type="common">lettuce slug</name>
    <dbReference type="NCBI Taxonomy" id="231223"/>
    <lineage>
        <taxon>Eukaryota</taxon>
        <taxon>Metazoa</taxon>
        <taxon>Spiralia</taxon>
        <taxon>Lophotrochozoa</taxon>
        <taxon>Mollusca</taxon>
        <taxon>Gastropoda</taxon>
        <taxon>Heterobranchia</taxon>
        <taxon>Euthyneura</taxon>
        <taxon>Panpulmonata</taxon>
        <taxon>Sacoglossa</taxon>
        <taxon>Placobranchoidea</taxon>
        <taxon>Plakobranchidae</taxon>
        <taxon>Elysia</taxon>
    </lineage>
</organism>
<proteinExistence type="predicted"/>
<evidence type="ECO:0000313" key="1">
    <source>
        <dbReference type="EMBL" id="KAK3749529.1"/>
    </source>
</evidence>
<dbReference type="EMBL" id="JAWDGP010005937">
    <property type="protein sequence ID" value="KAK3749529.1"/>
    <property type="molecule type" value="Genomic_DNA"/>
</dbReference>
<dbReference type="Proteomes" id="UP001283361">
    <property type="component" value="Unassembled WGS sequence"/>
</dbReference>
<keyword evidence="2" id="KW-1185">Reference proteome</keyword>
<protein>
    <submittedName>
        <fullName evidence="1">Uncharacterized protein</fullName>
    </submittedName>
</protein>
<name>A0AAE0YLS2_9GAST</name>